<comment type="caution">
    <text evidence="1">The sequence shown here is derived from an EMBL/GenBank/DDBJ whole genome shotgun (WGS) entry which is preliminary data.</text>
</comment>
<organism evidence="1 2">
    <name type="scientific">Prunus dulcis</name>
    <name type="common">Almond</name>
    <name type="synonym">Amygdalus dulcis</name>
    <dbReference type="NCBI Taxonomy" id="3755"/>
    <lineage>
        <taxon>Eukaryota</taxon>
        <taxon>Viridiplantae</taxon>
        <taxon>Streptophyta</taxon>
        <taxon>Embryophyta</taxon>
        <taxon>Tracheophyta</taxon>
        <taxon>Spermatophyta</taxon>
        <taxon>Magnoliopsida</taxon>
        <taxon>eudicotyledons</taxon>
        <taxon>Gunneridae</taxon>
        <taxon>Pentapetalae</taxon>
        <taxon>rosids</taxon>
        <taxon>fabids</taxon>
        <taxon>Rosales</taxon>
        <taxon>Rosaceae</taxon>
        <taxon>Amygdaloideae</taxon>
        <taxon>Amygdaleae</taxon>
        <taxon>Prunus</taxon>
    </lineage>
</organism>
<dbReference type="EMBL" id="JAJFAZ020000006">
    <property type="protein sequence ID" value="KAI5323998.1"/>
    <property type="molecule type" value="Genomic_DNA"/>
</dbReference>
<reference evidence="1 2" key="1">
    <citation type="journal article" date="2022" name="G3 (Bethesda)">
        <title>Whole-genome sequence and methylome profiling of the almond [Prunus dulcis (Mill.) D.A. Webb] cultivar 'Nonpareil'.</title>
        <authorList>
            <person name="D'Amico-Willman K.M."/>
            <person name="Ouma W.Z."/>
            <person name="Meulia T."/>
            <person name="Sideli G.M."/>
            <person name="Gradziel T.M."/>
            <person name="Fresnedo-Ramirez J."/>
        </authorList>
    </citation>
    <scope>NUCLEOTIDE SEQUENCE [LARGE SCALE GENOMIC DNA]</scope>
    <source>
        <strain evidence="1">Clone GOH B32 T37-40</strain>
    </source>
</reference>
<accession>A0AAD4VGE5</accession>
<dbReference type="Proteomes" id="UP001054821">
    <property type="component" value="Chromosome 6"/>
</dbReference>
<protein>
    <submittedName>
        <fullName evidence="1">Uncharacterized protein</fullName>
    </submittedName>
</protein>
<sequence>MKEDHLSVMIDSGMPKPLYDLLFYESDDLLRCSGFNRLGFYPFGEIICSYNDETVLLAASWIDLANEVHCPSSKRSWLDY</sequence>
<proteinExistence type="predicted"/>
<dbReference type="AlphaFoldDB" id="A0AAD4VGE5"/>
<evidence type="ECO:0000313" key="2">
    <source>
        <dbReference type="Proteomes" id="UP001054821"/>
    </source>
</evidence>
<keyword evidence="2" id="KW-1185">Reference proteome</keyword>
<name>A0AAD4VGE5_PRUDU</name>
<evidence type="ECO:0000313" key="1">
    <source>
        <dbReference type="EMBL" id="KAI5323998.1"/>
    </source>
</evidence>
<gene>
    <name evidence="1" type="ORF">L3X38_033071</name>
</gene>